<dbReference type="AlphaFoldDB" id="A0A196S8M5"/>
<keyword evidence="6" id="KW-1185">Reference proteome</keyword>
<evidence type="ECO:0000313" key="6">
    <source>
        <dbReference type="Proteomes" id="UP000078348"/>
    </source>
</evidence>
<comment type="subcellular location">
    <subcellularLocation>
        <location evidence="1">Nucleus</location>
    </subcellularLocation>
</comment>
<keyword evidence="3" id="KW-0175">Coiled coil</keyword>
<feature type="compositionally biased region" description="Basic residues" evidence="4">
    <location>
        <begin position="1"/>
        <end position="15"/>
    </location>
</feature>
<reference evidence="5 6" key="1">
    <citation type="submission" date="2016-05" db="EMBL/GenBank/DDBJ databases">
        <title>Nuclear genome of Blastocystis sp. subtype 1 NandII.</title>
        <authorList>
            <person name="Gentekaki E."/>
            <person name="Curtis B."/>
            <person name="Stairs C."/>
            <person name="Eme L."/>
            <person name="Herman E."/>
            <person name="Klimes V."/>
            <person name="Arias M.C."/>
            <person name="Elias M."/>
            <person name="Hilliou F."/>
            <person name="Klute M."/>
            <person name="Malik S.-B."/>
            <person name="Pightling A."/>
            <person name="Rachubinski R."/>
            <person name="Salas D."/>
            <person name="Schlacht A."/>
            <person name="Suga H."/>
            <person name="Archibald J."/>
            <person name="Ball S.G."/>
            <person name="Clark G."/>
            <person name="Dacks J."/>
            <person name="Van Der Giezen M."/>
            <person name="Tsaousis A."/>
            <person name="Roger A."/>
        </authorList>
    </citation>
    <scope>NUCLEOTIDE SEQUENCE [LARGE SCALE GENOMIC DNA]</scope>
    <source>
        <strain evidence="6">ATCC 50177 / NandII</strain>
    </source>
</reference>
<dbReference type="EMBL" id="LXWW01000412">
    <property type="protein sequence ID" value="OAO13383.1"/>
    <property type="molecule type" value="Genomic_DNA"/>
</dbReference>
<dbReference type="STRING" id="478820.A0A196S8M5"/>
<organism evidence="5 6">
    <name type="scientific">Blastocystis sp. subtype 1 (strain ATCC 50177 / NandII)</name>
    <dbReference type="NCBI Taxonomy" id="478820"/>
    <lineage>
        <taxon>Eukaryota</taxon>
        <taxon>Sar</taxon>
        <taxon>Stramenopiles</taxon>
        <taxon>Bigyra</taxon>
        <taxon>Opalozoa</taxon>
        <taxon>Opalinata</taxon>
        <taxon>Blastocystidae</taxon>
        <taxon>Blastocystis</taxon>
    </lineage>
</organism>
<dbReference type="GO" id="GO:0000398">
    <property type="term" value="P:mRNA splicing, via spliceosome"/>
    <property type="evidence" value="ECO:0007669"/>
    <property type="project" value="InterPro"/>
</dbReference>
<evidence type="ECO:0000256" key="3">
    <source>
        <dbReference type="SAM" id="Coils"/>
    </source>
</evidence>
<keyword evidence="2" id="KW-0539">Nucleus</keyword>
<comment type="caution">
    <text evidence="5">The sequence shown here is derived from an EMBL/GenBank/DDBJ whole genome shotgun (WGS) entry which is preliminary data.</text>
</comment>
<feature type="compositionally biased region" description="Low complexity" evidence="4">
    <location>
        <begin position="26"/>
        <end position="40"/>
    </location>
</feature>
<evidence type="ECO:0000256" key="4">
    <source>
        <dbReference type="SAM" id="MobiDB-lite"/>
    </source>
</evidence>
<gene>
    <name evidence="5" type="ORF">AV274_4941</name>
</gene>
<protein>
    <submittedName>
        <fullName evidence="5">GC-rich sequence DNA-binding factor 2</fullName>
    </submittedName>
</protein>
<dbReference type="Proteomes" id="UP000078348">
    <property type="component" value="Unassembled WGS sequence"/>
</dbReference>
<feature type="region of interest" description="Disordered" evidence="4">
    <location>
        <begin position="1"/>
        <end position="68"/>
    </location>
</feature>
<sequence length="748" mass="82065">MFKKKTRASATRRVRKQEESSEEETAPAVSSLSLPLASSSGVKSNPDETETGAGKASMSEGNGHPVNTFKHTAHHPNALHMKNSMFSSNRPVFTTKVNLQADYAHGATDGLDSLQPKEVVLNGAELAAIKKQINSDESDKEGELKKCIEQKISGAQDAAAEAKDDFIPLKTRSLRSVLRQRNNDYLSDSDSESPEESERSGDHQLVRSADVAQEEASDASLDSSDEEAKWEQHLVNRGLSGPAVSAAQVQGITHAGPAEQFAVVSYEHVMRRLETALNELRVDFEENVRVLERTEKEVAAIEQEEGGEFAERRAVEARYDFYQKQTDYFRRLSGYLTDRKAELDALYSAFTATRRQCKAHNDLANLCYAHDDLAYLQQLQALAAPPPTLAPVPAAAEIEAATGPFFKGAIYYDAELSQARNRDRCVFIDGPAAVRATEGPCADGEHRLLQADLDVYLASVLFASFDDATGERMEAERRRAREAMEAVFSANALRFASVEAVLQRFQQWRETFAEDYDNAYGGLALPEFLGVLVVPSLLALDPLELAEEPAPHAVHDLPWFPAVARFCETTGSPRDATVLARLVQKMVVPVVNDVILYEWNALSLREMQCLHRLLAEIAAFFTTVVDELRGLYASVTRRVKEAVDASLFFQPALLGPDGQVRIDVQEIAEIAVARGVRLLQVINGLAPFMSLGSPAPLIDVVVGQLCDMLKAMGSLPCYVPRCKAFAEKIDALVPPEVGVAKAAIANFL</sequence>
<proteinExistence type="predicted"/>
<dbReference type="InterPro" id="IPR012890">
    <property type="entry name" value="GCFC2-like"/>
</dbReference>
<dbReference type="PANTHER" id="PTHR12214:SF0">
    <property type="entry name" value="LD29489P"/>
    <property type="match status" value="1"/>
</dbReference>
<dbReference type="PANTHER" id="PTHR12214">
    <property type="entry name" value="GC-RICH SEQUENCE DNA-BINDING FACTOR"/>
    <property type="match status" value="1"/>
</dbReference>
<dbReference type="GO" id="GO:0005634">
    <property type="term" value="C:nucleus"/>
    <property type="evidence" value="ECO:0007669"/>
    <property type="project" value="UniProtKB-SubCell"/>
</dbReference>
<evidence type="ECO:0000313" key="5">
    <source>
        <dbReference type="EMBL" id="OAO13383.1"/>
    </source>
</evidence>
<keyword evidence="5" id="KW-0238">DNA-binding</keyword>
<accession>A0A196S8M5</accession>
<dbReference type="GO" id="GO:0003677">
    <property type="term" value="F:DNA binding"/>
    <property type="evidence" value="ECO:0007669"/>
    <property type="project" value="UniProtKB-KW"/>
</dbReference>
<dbReference type="OrthoDB" id="429427at2759"/>
<evidence type="ECO:0000256" key="1">
    <source>
        <dbReference type="ARBA" id="ARBA00004123"/>
    </source>
</evidence>
<feature type="region of interest" description="Disordered" evidence="4">
    <location>
        <begin position="181"/>
        <end position="229"/>
    </location>
</feature>
<evidence type="ECO:0000256" key="2">
    <source>
        <dbReference type="ARBA" id="ARBA00023242"/>
    </source>
</evidence>
<name>A0A196S8M5_BLAHN</name>
<feature type="compositionally biased region" description="Basic and acidic residues" evidence="4">
    <location>
        <begin position="196"/>
        <end position="205"/>
    </location>
</feature>
<feature type="coiled-coil region" evidence="3">
    <location>
        <begin position="263"/>
        <end position="304"/>
    </location>
</feature>